<organism evidence="10 11">
    <name type="scientific">Psychrobacillus glaciei</name>
    <dbReference type="NCBI Taxonomy" id="2283160"/>
    <lineage>
        <taxon>Bacteria</taxon>
        <taxon>Bacillati</taxon>
        <taxon>Bacillota</taxon>
        <taxon>Bacilli</taxon>
        <taxon>Bacillales</taxon>
        <taxon>Bacillaceae</taxon>
        <taxon>Psychrobacillus</taxon>
    </lineage>
</organism>
<accession>A0A5J6SLX0</accession>
<evidence type="ECO:0000259" key="8">
    <source>
        <dbReference type="Pfam" id="PF05504"/>
    </source>
</evidence>
<keyword evidence="5" id="KW-0472">Membrane</keyword>
<keyword evidence="7" id="KW-0449">Lipoprotein</keyword>
<dbReference type="GO" id="GO:0009847">
    <property type="term" value="P:spore germination"/>
    <property type="evidence" value="ECO:0007669"/>
    <property type="project" value="InterPro"/>
</dbReference>
<dbReference type="InterPro" id="IPR008844">
    <property type="entry name" value="Spore_GerAC-like"/>
</dbReference>
<dbReference type="InterPro" id="IPR038501">
    <property type="entry name" value="Spore_GerAC_C_sf"/>
</dbReference>
<evidence type="ECO:0000256" key="3">
    <source>
        <dbReference type="ARBA" id="ARBA00022544"/>
    </source>
</evidence>
<feature type="domain" description="Spore germination protein N-terminal" evidence="9">
    <location>
        <begin position="48"/>
        <end position="206"/>
    </location>
</feature>
<dbReference type="Pfam" id="PF25198">
    <property type="entry name" value="Spore_GerAC_N"/>
    <property type="match status" value="1"/>
</dbReference>
<reference evidence="10 11" key="1">
    <citation type="submission" date="2018-07" db="EMBL/GenBank/DDBJ databases">
        <title>Complete genome sequence of Psychrobacillus sp. PB01, isolated from iceberg, and comparative genome analysis of Psychrobacillus strains.</title>
        <authorList>
            <person name="Lee P.C."/>
        </authorList>
    </citation>
    <scope>NUCLEOTIDE SEQUENCE [LARGE SCALE GENOMIC DNA]</scope>
    <source>
        <strain evidence="10 11">PB01</strain>
    </source>
</reference>
<name>A0A5J6SLX0_9BACI</name>
<keyword evidence="11" id="KW-1185">Reference proteome</keyword>
<dbReference type="Gene3D" id="3.30.300.210">
    <property type="entry name" value="Nutrient germinant receptor protein C, domain 3"/>
    <property type="match status" value="1"/>
</dbReference>
<evidence type="ECO:0000313" key="11">
    <source>
        <dbReference type="Proteomes" id="UP000325517"/>
    </source>
</evidence>
<dbReference type="OrthoDB" id="2370124at2"/>
<comment type="similarity">
    <text evidence="2">Belongs to the GerABKC lipoprotein family.</text>
</comment>
<evidence type="ECO:0000256" key="2">
    <source>
        <dbReference type="ARBA" id="ARBA00007886"/>
    </source>
</evidence>
<keyword evidence="4" id="KW-0732">Signal</keyword>
<dbReference type="GO" id="GO:0016020">
    <property type="term" value="C:membrane"/>
    <property type="evidence" value="ECO:0007669"/>
    <property type="project" value="UniProtKB-SubCell"/>
</dbReference>
<dbReference type="AlphaFoldDB" id="A0A5J6SLX0"/>
<evidence type="ECO:0000259" key="9">
    <source>
        <dbReference type="Pfam" id="PF25198"/>
    </source>
</evidence>
<evidence type="ECO:0000256" key="4">
    <source>
        <dbReference type="ARBA" id="ARBA00022729"/>
    </source>
</evidence>
<evidence type="ECO:0000313" key="10">
    <source>
        <dbReference type="EMBL" id="QFF98921.1"/>
    </source>
</evidence>
<dbReference type="NCBIfam" id="TIGR02887">
    <property type="entry name" value="spore_ger_x_C"/>
    <property type="match status" value="1"/>
</dbReference>
<dbReference type="PANTHER" id="PTHR35789:SF1">
    <property type="entry name" value="SPORE GERMINATION PROTEIN B3"/>
    <property type="match status" value="1"/>
</dbReference>
<dbReference type="Pfam" id="PF05504">
    <property type="entry name" value="Spore_GerAC"/>
    <property type="match status" value="1"/>
</dbReference>
<evidence type="ECO:0000256" key="6">
    <source>
        <dbReference type="ARBA" id="ARBA00023139"/>
    </source>
</evidence>
<dbReference type="KEGG" id="psyo:PB01_08810"/>
<gene>
    <name evidence="10" type="ORF">PB01_08810</name>
</gene>
<dbReference type="PANTHER" id="PTHR35789">
    <property type="entry name" value="SPORE GERMINATION PROTEIN B3"/>
    <property type="match status" value="1"/>
</dbReference>
<dbReference type="InterPro" id="IPR057336">
    <property type="entry name" value="GerAC_N"/>
</dbReference>
<sequence length="378" mass="43214">MDICFLGYYCHYLSSLRDGGSHCVSKNISILIIVILLLSGCWDERLNKDFASIPMVGFDGEIGNLTGYFGLPGEQHQSEQFEMLSAKGISVQDVAQKVDQKVNERLDLSKLTSILLSDDTVKSDLDHYLDAYYRNSRSRLNTVLIITEGSTAPFIQYGDKMGSDVNNYYSEFVEGFKLESVLSKADIQQSLSDLKDEAIDLTLPYIIMSKEENIPELLGLALFSGKKFSGKTLNKDDSIVLQLMKKKKGKYPFLTFTHKEVPLTIRVDNLQRKMKWDGTHIEIHYKMKIGIMEYYKNHLLEKKEIQEIEKFLEETFTKQMEEILKVLHDSNCDALGIGRYARAFHPNVFEKNKWNEIYPTLTITPIVQVKVIETGIAD</sequence>
<proteinExistence type="inferred from homology"/>
<keyword evidence="3" id="KW-0309">Germination</keyword>
<feature type="domain" description="Spore germination GerAC-like C-terminal" evidence="8">
    <location>
        <begin position="219"/>
        <end position="375"/>
    </location>
</feature>
<dbReference type="InterPro" id="IPR046953">
    <property type="entry name" value="Spore_GerAC-like_C"/>
</dbReference>
<comment type="subcellular location">
    <subcellularLocation>
        <location evidence="1">Membrane</location>
        <topology evidence="1">Lipid-anchor</topology>
    </subcellularLocation>
</comment>
<evidence type="ECO:0000256" key="7">
    <source>
        <dbReference type="ARBA" id="ARBA00023288"/>
    </source>
</evidence>
<evidence type="ECO:0000256" key="1">
    <source>
        <dbReference type="ARBA" id="ARBA00004635"/>
    </source>
</evidence>
<keyword evidence="6" id="KW-0564">Palmitate</keyword>
<protein>
    <submittedName>
        <fullName evidence="10">Ger(X)C family spore germination protein</fullName>
    </submittedName>
</protein>
<evidence type="ECO:0000256" key="5">
    <source>
        <dbReference type="ARBA" id="ARBA00023136"/>
    </source>
</evidence>
<dbReference type="Proteomes" id="UP000325517">
    <property type="component" value="Chromosome"/>
</dbReference>
<dbReference type="EMBL" id="CP031223">
    <property type="protein sequence ID" value="QFF98921.1"/>
    <property type="molecule type" value="Genomic_DNA"/>
</dbReference>